<organism evidence="1 2">
    <name type="scientific">Macrosiphum euphorbiae</name>
    <name type="common">potato aphid</name>
    <dbReference type="NCBI Taxonomy" id="13131"/>
    <lineage>
        <taxon>Eukaryota</taxon>
        <taxon>Metazoa</taxon>
        <taxon>Ecdysozoa</taxon>
        <taxon>Arthropoda</taxon>
        <taxon>Hexapoda</taxon>
        <taxon>Insecta</taxon>
        <taxon>Pterygota</taxon>
        <taxon>Neoptera</taxon>
        <taxon>Paraneoptera</taxon>
        <taxon>Hemiptera</taxon>
        <taxon>Sternorrhyncha</taxon>
        <taxon>Aphidomorpha</taxon>
        <taxon>Aphidoidea</taxon>
        <taxon>Aphididae</taxon>
        <taxon>Macrosiphini</taxon>
        <taxon>Macrosiphum</taxon>
    </lineage>
</organism>
<accession>A0AAV0X4M5</accession>
<comment type="caution">
    <text evidence="1">The sequence shown here is derived from an EMBL/GenBank/DDBJ whole genome shotgun (WGS) entry which is preliminary data.</text>
</comment>
<gene>
    <name evidence="1" type="ORF">MEUPH1_LOCUS17808</name>
</gene>
<name>A0AAV0X4M5_9HEMI</name>
<evidence type="ECO:0000313" key="2">
    <source>
        <dbReference type="Proteomes" id="UP001160148"/>
    </source>
</evidence>
<evidence type="ECO:0000313" key="1">
    <source>
        <dbReference type="EMBL" id="CAI6362769.1"/>
    </source>
</evidence>
<reference evidence="1 2" key="1">
    <citation type="submission" date="2023-01" db="EMBL/GenBank/DDBJ databases">
        <authorList>
            <person name="Whitehead M."/>
        </authorList>
    </citation>
    <scope>NUCLEOTIDE SEQUENCE [LARGE SCALE GENOMIC DNA]</scope>
</reference>
<keyword evidence="2" id="KW-1185">Reference proteome</keyword>
<sequence length="76" mass="8636">MMSSIGGPKKIKRQLLMPVAQSQLLYAATVWALALVFEKKISGIPCSQRLMVISSPRDEQYIRQKRRSYPLPQSES</sequence>
<dbReference type="EMBL" id="CARXXK010000003">
    <property type="protein sequence ID" value="CAI6362769.1"/>
    <property type="molecule type" value="Genomic_DNA"/>
</dbReference>
<dbReference type="AlphaFoldDB" id="A0AAV0X4M5"/>
<protein>
    <submittedName>
        <fullName evidence="1">Uncharacterized protein</fullName>
    </submittedName>
</protein>
<dbReference type="Proteomes" id="UP001160148">
    <property type="component" value="Unassembled WGS sequence"/>
</dbReference>
<proteinExistence type="predicted"/>